<name>A0AAD3D4F4_9STRA</name>
<keyword evidence="2" id="KW-1133">Transmembrane helix</keyword>
<protein>
    <submittedName>
        <fullName evidence="3">Uncharacterized protein</fullName>
    </submittedName>
</protein>
<dbReference type="SUPFAM" id="SSF82171">
    <property type="entry name" value="DPP6 N-terminal domain-like"/>
    <property type="match status" value="1"/>
</dbReference>
<dbReference type="Proteomes" id="UP001054902">
    <property type="component" value="Unassembled WGS sequence"/>
</dbReference>
<evidence type="ECO:0000256" key="1">
    <source>
        <dbReference type="SAM" id="MobiDB-lite"/>
    </source>
</evidence>
<evidence type="ECO:0000313" key="3">
    <source>
        <dbReference type="EMBL" id="GFH56520.1"/>
    </source>
</evidence>
<feature type="compositionally biased region" description="Low complexity" evidence="1">
    <location>
        <begin position="236"/>
        <end position="250"/>
    </location>
</feature>
<dbReference type="PANTHER" id="PTHR36220">
    <property type="entry name" value="UNNAMED PRODUCT"/>
    <property type="match status" value="1"/>
</dbReference>
<dbReference type="SMART" id="SM00191">
    <property type="entry name" value="Int_alpha"/>
    <property type="match status" value="3"/>
</dbReference>
<accession>A0AAD3D4F4</accession>
<dbReference type="InterPro" id="IPR015943">
    <property type="entry name" value="WD40/YVTN_repeat-like_dom_sf"/>
</dbReference>
<keyword evidence="2" id="KW-0812">Transmembrane</keyword>
<sequence length="629" mass="68964">MKENRNDKEEVQDSLPIEGTQEIESNDYLLSPKKSEPSLLTSIETENNDHLAQSSHDGYSAPENVNKTSDKHISPTGNEEKDHYKYESSFSNPQHSILQTNCIEENERRSLFEAAGQNENVEEDDESRSTFLSCLRRHKVTLGLLCFVLLIGVSIGITVGQVSRNLNRDIVENNSPSSMPSARPSQSLSTLPSIGLSQSPSKITSSTPSLGSSSVPSHSSMRPSTISSNLPTSENPSSGPSQIPSFSPSSMPSSIVIGSIASPNSLDRFAYSTALSADGKTLAVGAPETSDGYLGPGNVYVYYYDGFIWMPKGQTLGGERLEQFGSSVSLSGDGNTLAVGAPNCCSRSGYINVYSFDEPIWKLRHSVNEKNSNRYGYPVLLSFDGNVLAVGQLEYQEYQATLGQVHAYSYSNDSYLTNKGWAITCPTRDDLPTYNKDNFSLSPDGNTIAIGSNRNDGTVPVSGQVHIYYFNGYQWELKGNIVNGQQRFEMFGYSVSLSFDGNVVAIGAPEHRCDAGNSGQVQIYEYNGQEWQLKGNTIQGHTIQGRNLRQIGKFVSLSTDGNIVAFSSHMYPPQIHIYTYHQASWQLTDLVDCEETVTSVSLSSDFMTLAVGYEKEDIGRVKVYQVDLK</sequence>
<feature type="compositionally biased region" description="Polar residues" evidence="1">
    <location>
        <begin position="226"/>
        <end position="235"/>
    </location>
</feature>
<feature type="compositionally biased region" description="Polar residues" evidence="1">
    <location>
        <begin position="50"/>
        <end position="67"/>
    </location>
</feature>
<evidence type="ECO:0000256" key="2">
    <source>
        <dbReference type="SAM" id="Phobius"/>
    </source>
</evidence>
<feature type="compositionally biased region" description="Low complexity" evidence="1">
    <location>
        <begin position="29"/>
        <end position="42"/>
    </location>
</feature>
<organism evidence="3 4">
    <name type="scientific">Chaetoceros tenuissimus</name>
    <dbReference type="NCBI Taxonomy" id="426638"/>
    <lineage>
        <taxon>Eukaryota</taxon>
        <taxon>Sar</taxon>
        <taxon>Stramenopiles</taxon>
        <taxon>Ochrophyta</taxon>
        <taxon>Bacillariophyta</taxon>
        <taxon>Coscinodiscophyceae</taxon>
        <taxon>Chaetocerotophycidae</taxon>
        <taxon>Chaetocerotales</taxon>
        <taxon>Chaetocerotaceae</taxon>
        <taxon>Chaetoceros</taxon>
    </lineage>
</organism>
<comment type="caution">
    <text evidence="3">The sequence shown here is derived from an EMBL/GenBank/DDBJ whole genome shotgun (WGS) entry which is preliminary data.</text>
</comment>
<reference evidence="3 4" key="1">
    <citation type="journal article" date="2021" name="Sci. Rep.">
        <title>The genome of the diatom Chaetoceros tenuissimus carries an ancient integrated fragment of an extant virus.</title>
        <authorList>
            <person name="Hongo Y."/>
            <person name="Kimura K."/>
            <person name="Takaki Y."/>
            <person name="Yoshida Y."/>
            <person name="Baba S."/>
            <person name="Kobayashi G."/>
            <person name="Nagasaki K."/>
            <person name="Hano T."/>
            <person name="Tomaru Y."/>
        </authorList>
    </citation>
    <scope>NUCLEOTIDE SEQUENCE [LARGE SCALE GENOMIC DNA]</scope>
    <source>
        <strain evidence="3 4">NIES-3715</strain>
    </source>
</reference>
<feature type="compositionally biased region" description="Basic and acidic residues" evidence="1">
    <location>
        <begin position="68"/>
        <end position="86"/>
    </location>
</feature>
<keyword evidence="2" id="KW-0472">Membrane</keyword>
<feature type="compositionally biased region" description="Basic and acidic residues" evidence="1">
    <location>
        <begin position="1"/>
        <end position="11"/>
    </location>
</feature>
<dbReference type="InterPro" id="IPR013519">
    <property type="entry name" value="Int_alpha_beta-p"/>
</dbReference>
<feature type="region of interest" description="Disordered" evidence="1">
    <location>
        <begin position="1"/>
        <end position="86"/>
    </location>
</feature>
<dbReference type="EMBL" id="BLLK01000052">
    <property type="protein sequence ID" value="GFH56520.1"/>
    <property type="molecule type" value="Genomic_DNA"/>
</dbReference>
<gene>
    <name evidence="3" type="ORF">CTEN210_12996</name>
</gene>
<dbReference type="Gene3D" id="2.130.10.10">
    <property type="entry name" value="YVTN repeat-like/Quinoprotein amine dehydrogenase"/>
    <property type="match status" value="1"/>
</dbReference>
<dbReference type="AlphaFoldDB" id="A0AAD3D4F4"/>
<feature type="transmembrane region" description="Helical" evidence="2">
    <location>
        <begin position="140"/>
        <end position="160"/>
    </location>
</feature>
<proteinExistence type="predicted"/>
<evidence type="ECO:0000313" key="4">
    <source>
        <dbReference type="Proteomes" id="UP001054902"/>
    </source>
</evidence>
<feature type="region of interest" description="Disordered" evidence="1">
    <location>
        <begin position="173"/>
        <end position="250"/>
    </location>
</feature>
<dbReference type="PANTHER" id="PTHR36220:SF1">
    <property type="entry name" value="GAMMA TUBULIN COMPLEX COMPONENT C-TERMINAL DOMAIN-CONTAINING PROTEIN"/>
    <property type="match status" value="1"/>
</dbReference>
<feature type="compositionally biased region" description="Low complexity" evidence="1">
    <location>
        <begin position="201"/>
        <end position="225"/>
    </location>
</feature>
<feature type="compositionally biased region" description="Polar residues" evidence="1">
    <location>
        <begin position="173"/>
        <end position="200"/>
    </location>
</feature>
<keyword evidence="4" id="KW-1185">Reference proteome</keyword>